<dbReference type="EMBL" id="AMGV01000005">
    <property type="protein sequence ID" value="KEF56905.1"/>
    <property type="molecule type" value="Genomic_DNA"/>
</dbReference>
<evidence type="ECO:0000313" key="5">
    <source>
        <dbReference type="Proteomes" id="UP000027920"/>
    </source>
</evidence>
<dbReference type="PROSITE" id="PS50405">
    <property type="entry name" value="GST_CTER"/>
    <property type="match status" value="1"/>
</dbReference>
<dbReference type="Proteomes" id="UP000027920">
    <property type="component" value="Unassembled WGS sequence"/>
</dbReference>
<dbReference type="SUPFAM" id="SSF47616">
    <property type="entry name" value="GST C-terminal domain-like"/>
    <property type="match status" value="1"/>
</dbReference>
<dbReference type="PANTHER" id="PTHR44051:SF9">
    <property type="entry name" value="GLUTATHIONE S-TRANSFERASE 1"/>
    <property type="match status" value="1"/>
</dbReference>
<dbReference type="GeneID" id="25282009"/>
<feature type="domain" description="GST N-terminal" evidence="2">
    <location>
        <begin position="1"/>
        <end position="71"/>
    </location>
</feature>
<evidence type="ECO:0000313" key="4">
    <source>
        <dbReference type="EMBL" id="KEF56905.1"/>
    </source>
</evidence>
<dbReference type="OrthoDB" id="2098326at2759"/>
<accession>A0A072PN05</accession>
<dbReference type="Pfam" id="PF13410">
    <property type="entry name" value="GST_C_2"/>
    <property type="match status" value="1"/>
</dbReference>
<dbReference type="HOGENOM" id="CLU_011226_15_0_1"/>
<dbReference type="Gene3D" id="1.20.1050.10">
    <property type="match status" value="1"/>
</dbReference>
<dbReference type="AlphaFoldDB" id="A0A072PN05"/>
<reference evidence="4 5" key="1">
    <citation type="submission" date="2013-03" db="EMBL/GenBank/DDBJ databases">
        <title>The Genome Sequence of Exophiala aquamarina CBS 119918.</title>
        <authorList>
            <consortium name="The Broad Institute Genomics Platform"/>
            <person name="Cuomo C."/>
            <person name="de Hoog S."/>
            <person name="Gorbushina A."/>
            <person name="Walker B."/>
            <person name="Young S.K."/>
            <person name="Zeng Q."/>
            <person name="Gargeya S."/>
            <person name="Fitzgerald M."/>
            <person name="Haas B."/>
            <person name="Abouelleil A."/>
            <person name="Allen A.W."/>
            <person name="Alvarado L."/>
            <person name="Arachchi H.M."/>
            <person name="Berlin A.M."/>
            <person name="Chapman S.B."/>
            <person name="Gainer-Dewar J."/>
            <person name="Goldberg J."/>
            <person name="Griggs A."/>
            <person name="Gujja S."/>
            <person name="Hansen M."/>
            <person name="Howarth C."/>
            <person name="Imamovic A."/>
            <person name="Ireland A."/>
            <person name="Larimer J."/>
            <person name="McCowan C."/>
            <person name="Murphy C."/>
            <person name="Pearson M."/>
            <person name="Poon T.W."/>
            <person name="Priest M."/>
            <person name="Roberts A."/>
            <person name="Saif S."/>
            <person name="Shea T."/>
            <person name="Sisk P."/>
            <person name="Sykes S."/>
            <person name="Wortman J."/>
            <person name="Nusbaum C."/>
            <person name="Birren B."/>
        </authorList>
    </citation>
    <scope>NUCLEOTIDE SEQUENCE [LARGE SCALE GENOMIC DNA]</scope>
    <source>
        <strain evidence="4 5">CBS 119918</strain>
    </source>
</reference>
<dbReference type="Pfam" id="PF02798">
    <property type="entry name" value="GST_N"/>
    <property type="match status" value="1"/>
</dbReference>
<gene>
    <name evidence="4" type="ORF">A1O9_07095</name>
</gene>
<evidence type="ECO:0000256" key="1">
    <source>
        <dbReference type="ARBA" id="ARBA00007409"/>
    </source>
</evidence>
<dbReference type="GO" id="GO:0016740">
    <property type="term" value="F:transferase activity"/>
    <property type="evidence" value="ECO:0007669"/>
    <property type="project" value="UniProtKB-KW"/>
</dbReference>
<keyword evidence="4" id="KW-0808">Transferase</keyword>
<dbReference type="PANTHER" id="PTHR44051">
    <property type="entry name" value="GLUTATHIONE S-TRANSFERASE-RELATED"/>
    <property type="match status" value="1"/>
</dbReference>
<dbReference type="STRING" id="1182545.A0A072PN05"/>
<protein>
    <submittedName>
        <fullName evidence="4">Glutathione S-transferase</fullName>
    </submittedName>
</protein>
<comment type="caution">
    <text evidence="4">The sequence shown here is derived from an EMBL/GenBank/DDBJ whole genome shotgun (WGS) entry which is preliminary data.</text>
</comment>
<keyword evidence="5" id="KW-1185">Reference proteome</keyword>
<dbReference type="Gene3D" id="3.40.30.10">
    <property type="entry name" value="Glutaredoxin"/>
    <property type="match status" value="1"/>
</dbReference>
<dbReference type="InterPro" id="IPR040079">
    <property type="entry name" value="Glutathione_S-Trfase"/>
</dbReference>
<dbReference type="SFLD" id="SFLDG00358">
    <property type="entry name" value="Main_(cytGST)"/>
    <property type="match status" value="1"/>
</dbReference>
<sequence>MWLLEELGIKYELKTYKRTKAGLAPPELKKVHPLGKSPMLTIEPPGSTTPIVLAESAAITEYLCDYFGKWLVPQRYRDGKGGQIGGETESWLRFRMLMHYAEGSLMPFMLISIIVQRIRSSPVPFFIKPITNGVAGKIDSSFLRPNFKTHYDFLEGQLKTSPDDGGFLCGKAITAADIMLSFPLQAGQSRTGFTKEDYPKVWEYLNRLQEREAYKRAVQKIIDVEGEFKTTL</sequence>
<dbReference type="RefSeq" id="XP_013259495.1">
    <property type="nucleotide sequence ID" value="XM_013404041.1"/>
</dbReference>
<dbReference type="InterPro" id="IPR004045">
    <property type="entry name" value="Glutathione_S-Trfase_N"/>
</dbReference>
<dbReference type="SFLD" id="SFLDS00019">
    <property type="entry name" value="Glutathione_Transferase_(cytos"/>
    <property type="match status" value="1"/>
</dbReference>
<dbReference type="CDD" id="cd03046">
    <property type="entry name" value="GST_N_GTT1_like"/>
    <property type="match status" value="1"/>
</dbReference>
<proteinExistence type="inferred from homology"/>
<dbReference type="CDD" id="cd03189">
    <property type="entry name" value="GST_C_GTT1_like"/>
    <property type="match status" value="1"/>
</dbReference>
<dbReference type="PROSITE" id="PS50404">
    <property type="entry name" value="GST_NTER"/>
    <property type="match status" value="1"/>
</dbReference>
<evidence type="ECO:0000259" key="3">
    <source>
        <dbReference type="PROSITE" id="PS50405"/>
    </source>
</evidence>
<organism evidence="4 5">
    <name type="scientific">Exophiala aquamarina CBS 119918</name>
    <dbReference type="NCBI Taxonomy" id="1182545"/>
    <lineage>
        <taxon>Eukaryota</taxon>
        <taxon>Fungi</taxon>
        <taxon>Dikarya</taxon>
        <taxon>Ascomycota</taxon>
        <taxon>Pezizomycotina</taxon>
        <taxon>Eurotiomycetes</taxon>
        <taxon>Chaetothyriomycetidae</taxon>
        <taxon>Chaetothyriales</taxon>
        <taxon>Herpotrichiellaceae</taxon>
        <taxon>Exophiala</taxon>
    </lineage>
</organism>
<name>A0A072PN05_9EURO</name>
<dbReference type="SUPFAM" id="SSF52833">
    <property type="entry name" value="Thioredoxin-like"/>
    <property type="match status" value="1"/>
</dbReference>
<dbReference type="InterPro" id="IPR036249">
    <property type="entry name" value="Thioredoxin-like_sf"/>
</dbReference>
<feature type="domain" description="GST C-terminal" evidence="3">
    <location>
        <begin position="87"/>
        <end position="232"/>
    </location>
</feature>
<evidence type="ECO:0000259" key="2">
    <source>
        <dbReference type="PROSITE" id="PS50404"/>
    </source>
</evidence>
<dbReference type="InterPro" id="IPR010987">
    <property type="entry name" value="Glutathione-S-Trfase_C-like"/>
</dbReference>
<dbReference type="InterPro" id="IPR036282">
    <property type="entry name" value="Glutathione-S-Trfase_C_sf"/>
</dbReference>
<comment type="similarity">
    <text evidence="1">Belongs to the GST superfamily.</text>
</comment>
<dbReference type="VEuPathDB" id="FungiDB:A1O9_07095"/>